<dbReference type="EMBL" id="MT142028">
    <property type="protein sequence ID" value="QJA73448.1"/>
    <property type="molecule type" value="Genomic_DNA"/>
</dbReference>
<sequence>MEILLESIQCKCGEIIYRDIHTSGRLYWCDKCGDYMDRNAEPINQRPA</sequence>
<organism evidence="1">
    <name type="scientific">viral metagenome</name>
    <dbReference type="NCBI Taxonomy" id="1070528"/>
    <lineage>
        <taxon>unclassified sequences</taxon>
        <taxon>metagenomes</taxon>
        <taxon>organismal metagenomes</taxon>
    </lineage>
</organism>
<dbReference type="AlphaFoldDB" id="A0A6M3JVL9"/>
<accession>A0A6M3JVL9</accession>
<reference evidence="1" key="1">
    <citation type="submission" date="2020-03" db="EMBL/GenBank/DDBJ databases">
        <title>The deep terrestrial virosphere.</title>
        <authorList>
            <person name="Holmfeldt K."/>
            <person name="Nilsson E."/>
            <person name="Simone D."/>
            <person name="Lopez-Fernandez M."/>
            <person name="Wu X."/>
            <person name="de Brujin I."/>
            <person name="Lundin D."/>
            <person name="Andersson A."/>
            <person name="Bertilsson S."/>
            <person name="Dopson M."/>
        </authorList>
    </citation>
    <scope>NUCLEOTIDE SEQUENCE</scope>
    <source>
        <strain evidence="1">MM415A02362</strain>
    </source>
</reference>
<protein>
    <submittedName>
        <fullName evidence="1">Uncharacterized protein</fullName>
    </submittedName>
</protein>
<proteinExistence type="predicted"/>
<name>A0A6M3JVL9_9ZZZZ</name>
<evidence type="ECO:0000313" key="1">
    <source>
        <dbReference type="EMBL" id="QJA73448.1"/>
    </source>
</evidence>
<gene>
    <name evidence="1" type="ORF">MM415A02362_0006</name>
</gene>